<evidence type="ECO:0000313" key="2">
    <source>
        <dbReference type="EMBL" id="CAL5225678.1"/>
    </source>
</evidence>
<name>A0ABP1G0R3_9CHLO</name>
<evidence type="ECO:0000256" key="1">
    <source>
        <dbReference type="SAM" id="MobiDB-lite"/>
    </source>
</evidence>
<reference evidence="2 3" key="1">
    <citation type="submission" date="2024-06" db="EMBL/GenBank/DDBJ databases">
        <authorList>
            <person name="Kraege A."/>
            <person name="Thomma B."/>
        </authorList>
    </citation>
    <scope>NUCLEOTIDE SEQUENCE [LARGE SCALE GENOMIC DNA]</scope>
</reference>
<accession>A0ABP1G0R3</accession>
<proteinExistence type="predicted"/>
<evidence type="ECO:0000313" key="3">
    <source>
        <dbReference type="Proteomes" id="UP001497392"/>
    </source>
</evidence>
<sequence>MSPGKGVGWKLLGSCPGRKARRPCHTFSALHHSNRCPRAEQVRHTLTRSTKGAAVTASHSEGDQTEQPHSILLTRGALVRASLSRGHQEAHPCFRRACSSVPACLGPCRIPELLTLDTFALALKRCHTK</sequence>
<dbReference type="EMBL" id="CAXHTA020000012">
    <property type="protein sequence ID" value="CAL5225678.1"/>
    <property type="molecule type" value="Genomic_DNA"/>
</dbReference>
<comment type="caution">
    <text evidence="2">The sequence shown here is derived from an EMBL/GenBank/DDBJ whole genome shotgun (WGS) entry which is preliminary data.</text>
</comment>
<feature type="region of interest" description="Disordered" evidence="1">
    <location>
        <begin position="45"/>
        <end position="68"/>
    </location>
</feature>
<protein>
    <submittedName>
        <fullName evidence="2">G8541 protein</fullName>
    </submittedName>
</protein>
<keyword evidence="3" id="KW-1185">Reference proteome</keyword>
<dbReference type="Proteomes" id="UP001497392">
    <property type="component" value="Unassembled WGS sequence"/>
</dbReference>
<gene>
    <name evidence="2" type="primary">g8541</name>
    <name evidence="2" type="ORF">VP750_LOCUS7337</name>
</gene>
<organism evidence="2 3">
    <name type="scientific">Coccomyxa viridis</name>
    <dbReference type="NCBI Taxonomy" id="1274662"/>
    <lineage>
        <taxon>Eukaryota</taxon>
        <taxon>Viridiplantae</taxon>
        <taxon>Chlorophyta</taxon>
        <taxon>core chlorophytes</taxon>
        <taxon>Trebouxiophyceae</taxon>
        <taxon>Trebouxiophyceae incertae sedis</taxon>
        <taxon>Coccomyxaceae</taxon>
        <taxon>Coccomyxa</taxon>
    </lineage>
</organism>